<comment type="caution">
    <text evidence="2">The sequence shown here is derived from an EMBL/GenBank/DDBJ whole genome shotgun (WGS) entry which is preliminary data.</text>
</comment>
<keyword evidence="3" id="KW-1185">Reference proteome</keyword>
<name>A0A0L6JNF4_9FIRM</name>
<accession>A0A0L6JNF4</accession>
<proteinExistence type="predicted"/>
<sequence length="76" mass="8461">MSEFCKCGSLMLSGNCTNKNCTFRTTSKPSTPKQSSRSKAASSDASTKEKKPPRVRRASKCITYNLYDINKEEAME</sequence>
<evidence type="ECO:0000313" key="3">
    <source>
        <dbReference type="Proteomes" id="UP000036923"/>
    </source>
</evidence>
<evidence type="ECO:0000313" key="2">
    <source>
        <dbReference type="EMBL" id="KNY27338.1"/>
    </source>
</evidence>
<organism evidence="2 3">
    <name type="scientific">Pseudobacteroides cellulosolvens ATCC 35603 = DSM 2933</name>
    <dbReference type="NCBI Taxonomy" id="398512"/>
    <lineage>
        <taxon>Bacteria</taxon>
        <taxon>Bacillati</taxon>
        <taxon>Bacillota</taxon>
        <taxon>Clostridia</taxon>
        <taxon>Eubacteriales</taxon>
        <taxon>Oscillospiraceae</taxon>
        <taxon>Pseudobacteroides</taxon>
    </lineage>
</organism>
<dbReference type="EMBL" id="LGTC01000001">
    <property type="protein sequence ID" value="KNY27338.1"/>
    <property type="molecule type" value="Genomic_DNA"/>
</dbReference>
<dbReference type="Proteomes" id="UP000036923">
    <property type="component" value="Unassembled WGS sequence"/>
</dbReference>
<reference evidence="3" key="1">
    <citation type="submission" date="2015-07" db="EMBL/GenBank/DDBJ databases">
        <title>Near-Complete Genome Sequence of the Cellulolytic Bacterium Bacteroides (Pseudobacteroides) cellulosolvens ATCC 35603.</title>
        <authorList>
            <person name="Dassa B."/>
            <person name="Utturkar S.M."/>
            <person name="Klingeman D.M."/>
            <person name="Hurt R.A."/>
            <person name="Keller M."/>
            <person name="Xu J."/>
            <person name="Reddy Y.H.K."/>
            <person name="Borovok I."/>
            <person name="Grinberg I.R."/>
            <person name="Lamed R."/>
            <person name="Zhivin O."/>
            <person name="Bayer E.A."/>
            <person name="Brown S.D."/>
        </authorList>
    </citation>
    <scope>NUCLEOTIDE SEQUENCE [LARGE SCALE GENOMIC DNA]</scope>
    <source>
        <strain evidence="3">DSM 2933</strain>
    </source>
</reference>
<dbReference type="AlphaFoldDB" id="A0A0L6JNF4"/>
<gene>
    <name evidence="2" type="ORF">Bccel_2609</name>
</gene>
<feature type="region of interest" description="Disordered" evidence="1">
    <location>
        <begin position="23"/>
        <end position="57"/>
    </location>
</feature>
<protein>
    <submittedName>
        <fullName evidence="2">Uncharacterized protein</fullName>
    </submittedName>
</protein>
<dbReference type="RefSeq" id="WP_036942690.1">
    <property type="nucleotide sequence ID" value="NZ_JQKC01000019.1"/>
</dbReference>
<evidence type="ECO:0000256" key="1">
    <source>
        <dbReference type="SAM" id="MobiDB-lite"/>
    </source>
</evidence>
<dbReference type="eggNOG" id="ENOG5033N31">
    <property type="taxonomic scope" value="Bacteria"/>
</dbReference>
<feature type="compositionally biased region" description="Low complexity" evidence="1">
    <location>
        <begin position="24"/>
        <end position="45"/>
    </location>
</feature>